<evidence type="ECO:0000313" key="1">
    <source>
        <dbReference type="EMBL" id="TKV90489.1"/>
    </source>
</evidence>
<dbReference type="EMBL" id="CM016560">
    <property type="protein sequence ID" value="TKV90489.1"/>
    <property type="molecule type" value="Genomic_DNA"/>
</dbReference>
<proteinExistence type="predicted"/>
<dbReference type="Gramene" id="TKV90489">
    <property type="protein sequence ID" value="TKV90489"/>
    <property type="gene ID" value="SEVIR_9G032200v2"/>
</dbReference>
<dbReference type="Proteomes" id="UP000298652">
    <property type="component" value="Chromosome 9"/>
</dbReference>
<protein>
    <recommendedName>
        <fullName evidence="3">Reverse transcriptase zinc-binding domain-containing protein</fullName>
    </recommendedName>
</protein>
<accession>A0A4U6SPV7</accession>
<reference evidence="1" key="1">
    <citation type="submission" date="2019-03" db="EMBL/GenBank/DDBJ databases">
        <title>WGS assembly of Setaria viridis.</title>
        <authorList>
            <person name="Huang P."/>
            <person name="Jenkins J."/>
            <person name="Grimwood J."/>
            <person name="Barry K."/>
            <person name="Healey A."/>
            <person name="Mamidi S."/>
            <person name="Sreedasyam A."/>
            <person name="Shu S."/>
            <person name="Feldman M."/>
            <person name="Wu J."/>
            <person name="Yu Y."/>
            <person name="Chen C."/>
            <person name="Johnson J."/>
            <person name="Rokhsar D."/>
            <person name="Baxter I."/>
            <person name="Schmutz J."/>
            <person name="Brutnell T."/>
            <person name="Kellogg E."/>
        </authorList>
    </citation>
    <scope>NUCLEOTIDE SEQUENCE [LARGE SCALE GENOMIC DNA]</scope>
</reference>
<evidence type="ECO:0008006" key="3">
    <source>
        <dbReference type="Google" id="ProtNLM"/>
    </source>
</evidence>
<dbReference type="AlphaFoldDB" id="A0A4U6SPV7"/>
<keyword evidence="2" id="KW-1185">Reference proteome</keyword>
<gene>
    <name evidence="1" type="ORF">SEVIR_9G032200v2</name>
</gene>
<evidence type="ECO:0000313" key="2">
    <source>
        <dbReference type="Proteomes" id="UP000298652"/>
    </source>
</evidence>
<name>A0A4U6SPV7_SETVI</name>
<organism evidence="1 2">
    <name type="scientific">Setaria viridis</name>
    <name type="common">Green bristlegrass</name>
    <name type="synonym">Setaria italica subsp. viridis</name>
    <dbReference type="NCBI Taxonomy" id="4556"/>
    <lineage>
        <taxon>Eukaryota</taxon>
        <taxon>Viridiplantae</taxon>
        <taxon>Streptophyta</taxon>
        <taxon>Embryophyta</taxon>
        <taxon>Tracheophyta</taxon>
        <taxon>Spermatophyta</taxon>
        <taxon>Magnoliopsida</taxon>
        <taxon>Liliopsida</taxon>
        <taxon>Poales</taxon>
        <taxon>Poaceae</taxon>
        <taxon>PACMAD clade</taxon>
        <taxon>Panicoideae</taxon>
        <taxon>Panicodae</taxon>
        <taxon>Paniceae</taxon>
        <taxon>Cenchrinae</taxon>
        <taxon>Setaria</taxon>
    </lineage>
</organism>
<sequence>MPAWREPHMNKAGGLTAVNTVMTSIPIHTIISLKLPEWVIHEIDKRRRGDGNLALFWKDRWNRDVSPCDIAPDLCRLEVWYAVSRLLNIQTPIPAGSLVDWWMQLRSGFNKHKRKGLDSSFMLISLSIWRERNDRVFGRSAPRSAAQIATAIIRQAQL</sequence>